<dbReference type="EMBL" id="JALLAZ020001098">
    <property type="protein sequence ID" value="KAL3780756.1"/>
    <property type="molecule type" value="Genomic_DNA"/>
</dbReference>
<feature type="region of interest" description="Disordered" evidence="1">
    <location>
        <begin position="120"/>
        <end position="146"/>
    </location>
</feature>
<accession>A0ABD3P0E1</accession>
<sequence>MRESVRGPPIHRVSPCDGRPHPPTTTTTTYPSSRPPRGPSMRIEMEVVSGGGEGSGGSGNVPSTLTSFHSSSFARSTSFLAIDDKIQRRLRKCVSRSWISWAESWCMRLWEDDDAAAMRMRGGPPGGGGKAPSYGPSGRSRSNVRPSVCRIGDPIVATSSSSSSLSSDARRSDAAVVVVPPRHVWERLHPGGDDACRGNVLRWTSTDGEGECGVEVSRAIRTMSPFGRRGRGTTEARVQRQLGRRGSCPRTPRK</sequence>
<name>A0ABD3P0E1_9STRA</name>
<comment type="caution">
    <text evidence="2">The sequence shown here is derived from an EMBL/GenBank/DDBJ whole genome shotgun (WGS) entry which is preliminary data.</text>
</comment>
<feature type="region of interest" description="Disordered" evidence="1">
    <location>
        <begin position="1"/>
        <end position="41"/>
    </location>
</feature>
<evidence type="ECO:0000313" key="3">
    <source>
        <dbReference type="Proteomes" id="UP001530315"/>
    </source>
</evidence>
<feature type="region of interest" description="Disordered" evidence="1">
    <location>
        <begin position="225"/>
        <end position="254"/>
    </location>
</feature>
<gene>
    <name evidence="2" type="ORF">ACHAW5_006426</name>
</gene>
<evidence type="ECO:0000256" key="1">
    <source>
        <dbReference type="SAM" id="MobiDB-lite"/>
    </source>
</evidence>
<dbReference type="Proteomes" id="UP001530315">
    <property type="component" value="Unassembled WGS sequence"/>
</dbReference>
<reference evidence="2 3" key="1">
    <citation type="submission" date="2024-10" db="EMBL/GenBank/DDBJ databases">
        <title>Updated reference genomes for cyclostephanoid diatoms.</title>
        <authorList>
            <person name="Roberts W.R."/>
            <person name="Alverson A.J."/>
        </authorList>
    </citation>
    <scope>NUCLEOTIDE SEQUENCE [LARGE SCALE GENOMIC DNA]</scope>
    <source>
        <strain evidence="2 3">AJA276-08</strain>
    </source>
</reference>
<dbReference type="AlphaFoldDB" id="A0ABD3P0E1"/>
<keyword evidence="3" id="KW-1185">Reference proteome</keyword>
<protein>
    <submittedName>
        <fullName evidence="2">Uncharacterized protein</fullName>
    </submittedName>
</protein>
<proteinExistence type="predicted"/>
<evidence type="ECO:0000313" key="2">
    <source>
        <dbReference type="EMBL" id="KAL3780756.1"/>
    </source>
</evidence>
<organism evidence="2 3">
    <name type="scientific">Stephanodiscus triporus</name>
    <dbReference type="NCBI Taxonomy" id="2934178"/>
    <lineage>
        <taxon>Eukaryota</taxon>
        <taxon>Sar</taxon>
        <taxon>Stramenopiles</taxon>
        <taxon>Ochrophyta</taxon>
        <taxon>Bacillariophyta</taxon>
        <taxon>Coscinodiscophyceae</taxon>
        <taxon>Thalassiosirophycidae</taxon>
        <taxon>Stephanodiscales</taxon>
        <taxon>Stephanodiscaceae</taxon>
        <taxon>Stephanodiscus</taxon>
    </lineage>
</organism>